<accession>A0A3R9YCC1</accession>
<gene>
    <name evidence="3" type="ORF">EJC49_20310</name>
</gene>
<keyword evidence="1" id="KW-1133">Transmembrane helix</keyword>
<keyword evidence="3" id="KW-0378">Hydrolase</keyword>
<evidence type="ECO:0000313" key="3">
    <source>
        <dbReference type="EMBL" id="RST84452.1"/>
    </source>
</evidence>
<evidence type="ECO:0000313" key="4">
    <source>
        <dbReference type="Proteomes" id="UP000278398"/>
    </source>
</evidence>
<reference evidence="3 4" key="1">
    <citation type="submission" date="2018-12" db="EMBL/GenBank/DDBJ databases">
        <title>Mesorhizobium carbonis sp. nov., isolated from coal mine water.</title>
        <authorList>
            <person name="Xin W."/>
            <person name="Xu Z."/>
            <person name="Xiang F."/>
            <person name="Zhang J."/>
            <person name="Xi L."/>
            <person name="Liu J."/>
        </authorList>
    </citation>
    <scope>NUCLEOTIDE SEQUENCE [LARGE SCALE GENOMIC DNA]</scope>
    <source>
        <strain evidence="3 4">B2.3</strain>
    </source>
</reference>
<dbReference type="SUPFAM" id="SSF56601">
    <property type="entry name" value="beta-lactamase/transpeptidase-like"/>
    <property type="match status" value="1"/>
</dbReference>
<dbReference type="Gene3D" id="3.40.710.10">
    <property type="entry name" value="DD-peptidase/beta-lactamase superfamily"/>
    <property type="match status" value="1"/>
</dbReference>
<evidence type="ECO:0000259" key="2">
    <source>
        <dbReference type="Pfam" id="PF00144"/>
    </source>
</evidence>
<evidence type="ECO:0000256" key="1">
    <source>
        <dbReference type="SAM" id="Phobius"/>
    </source>
</evidence>
<dbReference type="Proteomes" id="UP000278398">
    <property type="component" value="Unassembled WGS sequence"/>
</dbReference>
<dbReference type="InterPro" id="IPR050789">
    <property type="entry name" value="Diverse_Enzym_Activities"/>
</dbReference>
<dbReference type="PANTHER" id="PTHR43283">
    <property type="entry name" value="BETA-LACTAMASE-RELATED"/>
    <property type="match status" value="1"/>
</dbReference>
<keyword evidence="4" id="KW-1185">Reference proteome</keyword>
<dbReference type="Pfam" id="PF00144">
    <property type="entry name" value="Beta-lactamase"/>
    <property type="match status" value="1"/>
</dbReference>
<name>A0A3R9YCC1_9HYPH</name>
<comment type="caution">
    <text evidence="3">The sequence shown here is derived from an EMBL/GenBank/DDBJ whole genome shotgun (WGS) entry which is preliminary data.</text>
</comment>
<organism evidence="3 4">
    <name type="scientific">Aquibium carbonis</name>
    <dbReference type="NCBI Taxonomy" id="2495581"/>
    <lineage>
        <taxon>Bacteria</taxon>
        <taxon>Pseudomonadati</taxon>
        <taxon>Pseudomonadota</taxon>
        <taxon>Alphaproteobacteria</taxon>
        <taxon>Hyphomicrobiales</taxon>
        <taxon>Phyllobacteriaceae</taxon>
        <taxon>Aquibium</taxon>
    </lineage>
</organism>
<dbReference type="OrthoDB" id="9814204at2"/>
<dbReference type="EMBL" id="RWKW01000090">
    <property type="protein sequence ID" value="RST84452.1"/>
    <property type="molecule type" value="Genomic_DNA"/>
</dbReference>
<feature type="transmembrane region" description="Helical" evidence="1">
    <location>
        <begin position="7"/>
        <end position="28"/>
    </location>
</feature>
<dbReference type="AlphaFoldDB" id="A0A3R9YCC1"/>
<protein>
    <submittedName>
        <fullName evidence="3">Class C beta-lactamase-related serine hydrolase</fullName>
    </submittedName>
</protein>
<dbReference type="PANTHER" id="PTHR43283:SF7">
    <property type="entry name" value="BETA-LACTAMASE-RELATED DOMAIN-CONTAINING PROTEIN"/>
    <property type="match status" value="1"/>
</dbReference>
<keyword evidence="1" id="KW-0472">Membrane</keyword>
<feature type="domain" description="Beta-lactamase-related" evidence="2">
    <location>
        <begin position="164"/>
        <end position="435"/>
    </location>
</feature>
<keyword evidence="1" id="KW-0812">Transmembrane</keyword>
<dbReference type="InterPro" id="IPR001466">
    <property type="entry name" value="Beta-lactam-related"/>
</dbReference>
<dbReference type="GO" id="GO:0016787">
    <property type="term" value="F:hydrolase activity"/>
    <property type="evidence" value="ECO:0007669"/>
    <property type="project" value="UniProtKB-KW"/>
</dbReference>
<sequence>MRILGFIVKWLVILVVVAVAGLAGWLYLAPPDLIRVASGYTAKMVCSNVFVAGRDSREVLAIDVQAPGHPILGYLSVDVDPSAGTARAALLGLFGPGLAVDRAGLGCASVPSGDRASLADLSATPGSNAVRRGPWPSGDMVEPTQAEGIRAILENEALVGPGMRAVVVVKDGRIVGERYGEGFDASSPSLGWSMTKTVNAVIVGTLVAEGQLSLDQAGLFPGWSDGRARITVADLMGMQSGLVFNEDYGDVTDVTRMLYLEPDMAGFAASKPLAGPPGTIFNYSSGTAVLLSRLWQDTLGEPQAAMDWPREALFDPLGMESAVLETDAAGTFVGSSYLYATARDWARFGLFMLGDGSIGGRRLVPAGFLEWMRQPASASNGDYGNGQLWLHGPEAGTPEGQHPDAGFDLPEDAVWALGHDGQSMAMIPSRGIVVLRMGLTPSKLGWKSQGLVEAVVSALE</sequence>
<dbReference type="RefSeq" id="WP_126701760.1">
    <property type="nucleotide sequence ID" value="NZ_RWKW01000090.1"/>
</dbReference>
<dbReference type="InterPro" id="IPR012338">
    <property type="entry name" value="Beta-lactam/transpept-like"/>
</dbReference>
<proteinExistence type="predicted"/>